<gene>
    <name evidence="12" type="ORF">D9758_006755</name>
</gene>
<keyword evidence="2" id="KW-0964">Secreted</keyword>
<protein>
    <recommendedName>
        <fullName evidence="14">Subtilisin-like protein</fullName>
    </recommendedName>
</protein>
<keyword evidence="3 8" id="KW-0645">Protease</keyword>
<dbReference type="SUPFAM" id="SSF52025">
    <property type="entry name" value="PA domain"/>
    <property type="match status" value="1"/>
</dbReference>
<comment type="similarity">
    <text evidence="1 8">Belongs to the peptidase S8 family.</text>
</comment>
<evidence type="ECO:0000259" key="9">
    <source>
        <dbReference type="Pfam" id="PF00082"/>
    </source>
</evidence>
<feature type="domain" description="Peptidase S8/S53" evidence="9">
    <location>
        <begin position="106"/>
        <end position="557"/>
    </location>
</feature>
<keyword evidence="6 8" id="KW-0720">Serine protease</keyword>
<dbReference type="InterPro" id="IPR023828">
    <property type="entry name" value="Peptidase_S8_Ser-AS"/>
</dbReference>
<dbReference type="PRINTS" id="PR00723">
    <property type="entry name" value="SUBTILISIN"/>
</dbReference>
<dbReference type="Pfam" id="PF06280">
    <property type="entry name" value="fn3_5"/>
    <property type="match status" value="1"/>
</dbReference>
<dbReference type="InterPro" id="IPR034187">
    <property type="entry name" value="Peptidases_S8_5"/>
</dbReference>
<evidence type="ECO:0000256" key="3">
    <source>
        <dbReference type="ARBA" id="ARBA00022670"/>
    </source>
</evidence>
<evidence type="ECO:0000256" key="5">
    <source>
        <dbReference type="ARBA" id="ARBA00022801"/>
    </source>
</evidence>
<evidence type="ECO:0000256" key="7">
    <source>
        <dbReference type="PIRSR" id="PIRSR615500-1"/>
    </source>
</evidence>
<dbReference type="EMBL" id="JAACJM010000085">
    <property type="protein sequence ID" value="KAF5348713.1"/>
    <property type="molecule type" value="Genomic_DNA"/>
</dbReference>
<evidence type="ECO:0000259" key="11">
    <source>
        <dbReference type="Pfam" id="PF06280"/>
    </source>
</evidence>
<evidence type="ECO:0000313" key="12">
    <source>
        <dbReference type="EMBL" id="KAF5348713.1"/>
    </source>
</evidence>
<dbReference type="Proteomes" id="UP000559256">
    <property type="component" value="Unassembled WGS sequence"/>
</dbReference>
<dbReference type="Gene3D" id="3.50.30.30">
    <property type="match status" value="1"/>
</dbReference>
<dbReference type="InterPro" id="IPR015500">
    <property type="entry name" value="Peptidase_S8_subtilisin-rel"/>
</dbReference>
<dbReference type="InterPro" id="IPR046450">
    <property type="entry name" value="PA_dom_sf"/>
</dbReference>
<dbReference type="Gene3D" id="3.40.50.200">
    <property type="entry name" value="Peptidase S8/S53 domain"/>
    <property type="match status" value="2"/>
</dbReference>
<dbReference type="CDD" id="cd07489">
    <property type="entry name" value="Peptidases_S8_5"/>
    <property type="match status" value="1"/>
</dbReference>
<dbReference type="PANTHER" id="PTHR43806">
    <property type="entry name" value="PEPTIDASE S8"/>
    <property type="match status" value="1"/>
</dbReference>
<dbReference type="GO" id="GO:0006508">
    <property type="term" value="P:proteolysis"/>
    <property type="evidence" value="ECO:0007669"/>
    <property type="project" value="UniProtKB-KW"/>
</dbReference>
<feature type="active site" description="Charge relay system" evidence="7 8">
    <location>
        <position position="501"/>
    </location>
</feature>
<evidence type="ECO:0000256" key="2">
    <source>
        <dbReference type="ARBA" id="ARBA00022512"/>
    </source>
</evidence>
<evidence type="ECO:0000256" key="1">
    <source>
        <dbReference type="ARBA" id="ARBA00011073"/>
    </source>
</evidence>
<comment type="caution">
    <text evidence="12">The sequence shown here is derived from an EMBL/GenBank/DDBJ whole genome shotgun (WGS) entry which is preliminary data.</text>
</comment>
<evidence type="ECO:0000259" key="10">
    <source>
        <dbReference type="Pfam" id="PF02225"/>
    </source>
</evidence>
<dbReference type="OrthoDB" id="206201at2759"/>
<dbReference type="InterPro" id="IPR000209">
    <property type="entry name" value="Peptidase_S8/S53_dom"/>
</dbReference>
<dbReference type="PANTHER" id="PTHR43806:SF66">
    <property type="entry name" value="SERIN ENDOPEPTIDASE"/>
    <property type="match status" value="1"/>
</dbReference>
<organism evidence="12 13">
    <name type="scientific">Tetrapyrgos nigripes</name>
    <dbReference type="NCBI Taxonomy" id="182062"/>
    <lineage>
        <taxon>Eukaryota</taxon>
        <taxon>Fungi</taxon>
        <taxon>Dikarya</taxon>
        <taxon>Basidiomycota</taxon>
        <taxon>Agaricomycotina</taxon>
        <taxon>Agaricomycetes</taxon>
        <taxon>Agaricomycetidae</taxon>
        <taxon>Agaricales</taxon>
        <taxon>Marasmiineae</taxon>
        <taxon>Marasmiaceae</taxon>
        <taxon>Tetrapyrgos</taxon>
    </lineage>
</organism>
<dbReference type="AlphaFoldDB" id="A0A8H5CX84"/>
<dbReference type="InterPro" id="IPR022398">
    <property type="entry name" value="Peptidase_S8_His-AS"/>
</dbReference>
<feature type="active site" description="Charge relay system" evidence="7 8">
    <location>
        <position position="115"/>
    </location>
</feature>
<reference evidence="12 13" key="1">
    <citation type="journal article" date="2020" name="ISME J.">
        <title>Uncovering the hidden diversity of litter-decomposition mechanisms in mushroom-forming fungi.</title>
        <authorList>
            <person name="Floudas D."/>
            <person name="Bentzer J."/>
            <person name="Ahren D."/>
            <person name="Johansson T."/>
            <person name="Persson P."/>
            <person name="Tunlid A."/>
        </authorList>
    </citation>
    <scope>NUCLEOTIDE SEQUENCE [LARGE SCALE GENOMIC DNA]</scope>
    <source>
        <strain evidence="12 13">CBS 291.85</strain>
    </source>
</reference>
<keyword evidence="4" id="KW-0732">Signal</keyword>
<name>A0A8H5CX84_9AGAR</name>
<keyword evidence="13" id="KW-1185">Reference proteome</keyword>
<dbReference type="GO" id="GO:0005615">
    <property type="term" value="C:extracellular space"/>
    <property type="evidence" value="ECO:0007669"/>
    <property type="project" value="TreeGrafter"/>
</dbReference>
<dbReference type="InterPro" id="IPR010435">
    <property type="entry name" value="C5a/SBT2-like_Fn3"/>
</dbReference>
<evidence type="ECO:0000256" key="8">
    <source>
        <dbReference type="PROSITE-ProRule" id="PRU01240"/>
    </source>
</evidence>
<dbReference type="PROSITE" id="PS51892">
    <property type="entry name" value="SUBTILASE"/>
    <property type="match status" value="1"/>
</dbReference>
<evidence type="ECO:0000313" key="13">
    <source>
        <dbReference type="Proteomes" id="UP000559256"/>
    </source>
</evidence>
<evidence type="ECO:0008006" key="14">
    <source>
        <dbReference type="Google" id="ProtNLM"/>
    </source>
</evidence>
<dbReference type="SUPFAM" id="SSF52743">
    <property type="entry name" value="Subtilisin-like"/>
    <property type="match status" value="1"/>
</dbReference>
<dbReference type="Pfam" id="PF00082">
    <property type="entry name" value="Peptidase_S8"/>
    <property type="match status" value="1"/>
</dbReference>
<proteinExistence type="inferred from homology"/>
<feature type="domain" description="C5a peptidase/Subtilisin-like protease SBT2-like Fn3-like" evidence="11">
    <location>
        <begin position="578"/>
        <end position="682"/>
    </location>
</feature>
<dbReference type="PROSITE" id="PS00138">
    <property type="entry name" value="SUBTILASE_SER"/>
    <property type="match status" value="1"/>
</dbReference>
<evidence type="ECO:0000256" key="6">
    <source>
        <dbReference type="ARBA" id="ARBA00022825"/>
    </source>
</evidence>
<keyword evidence="2" id="KW-0134">Cell wall</keyword>
<dbReference type="Pfam" id="PF02225">
    <property type="entry name" value="PA"/>
    <property type="match status" value="1"/>
</dbReference>
<evidence type="ECO:0000256" key="4">
    <source>
        <dbReference type="ARBA" id="ARBA00022729"/>
    </source>
</evidence>
<dbReference type="GO" id="GO:0016020">
    <property type="term" value="C:membrane"/>
    <property type="evidence" value="ECO:0007669"/>
    <property type="project" value="InterPro"/>
</dbReference>
<dbReference type="InterPro" id="IPR050131">
    <property type="entry name" value="Peptidase_S8_subtilisin-like"/>
</dbReference>
<feature type="domain" description="PA" evidence="10">
    <location>
        <begin position="348"/>
        <end position="408"/>
    </location>
</feature>
<dbReference type="CDD" id="cd02124">
    <property type="entry name" value="PA_PoS1_like"/>
    <property type="match status" value="1"/>
</dbReference>
<feature type="active site" description="Charge relay system" evidence="7 8">
    <location>
        <position position="183"/>
    </location>
</feature>
<dbReference type="PROSITE" id="PS00137">
    <property type="entry name" value="SUBTILASE_HIS"/>
    <property type="match status" value="1"/>
</dbReference>
<accession>A0A8H5CX84</accession>
<dbReference type="InterPro" id="IPR003137">
    <property type="entry name" value="PA_domain"/>
</dbReference>
<sequence>MDGAQPHEQVYDSLRQKSVGFDVQKEYNVQDIFVGAALTLKDVAALANSQGVKAVRPVHKISRPSPVFSESVSANGTALLQSTHIMTVGVSIFQGVDKLHAEGTTGQGIKIAIIDSGETRLYSSCDSTFAQGCTGVDYTHPALGGGFGPGFKIAGGYDFVGDNYTGANTPVPDDDPLDQCFGHGTHVTGIVGANPGNPYNISGVAYNATISMYRIFGCAGDTTDDIIVDALLRGVQDGADILTLSVGDSTDGWTEGTASVVASRIASSGKPVTVASGNDGSSGAWLSSSPGNAVDAISVASVDNTMMMIHNATVQGADHDPIPYYSLASFFFEGPLPIYATSNDTAVTDDACNSLPDGTPDLSPYVVIVRRGNCDFIKITQQANVIEKGAQAVLFYNNETGLDFIDIGNNTASLIQAADGEFLVKEFVAGTPITLTFPQDSSGVTEFPAASGGLTNSLTLNDSYGPSNDFFMKPSIAAPGGFIMSTYPVNRGSYLVASGTSMATPYVAGALALLMQVQGKSTIGTAARTLFETTARVVPSSKKDGAMLQTVTQQGAGLINVYDALHTTTLVSPGELILNDTAHLQDVHPITIQNIGDAAKDYIITHLPTGTALTINPDTGLPAAGPVPLSPAQAGVSLSQTSFSLAPGETHTITAQFTQPNANPDTYPVYAGFIQIASGDEQTHVTYMGLAAMLLDKQTLDNSSVVVSSSQQDFTKSAESVVEERAIVAAQNYTFVGDDYPSISFSLIFGTPLVRIDLVSSDFTLSKLPPPISGRHDRRQDSGSAAAVPIVGPIFEFTYLARNDNFTNPSYFVNITSAVFFNGTRVPNGMYKYLMRTLRVTGNPAKEEDYDEYLSPVLGYAVPDDTTT</sequence>
<keyword evidence="5 8" id="KW-0378">Hydrolase</keyword>
<dbReference type="GO" id="GO:0004252">
    <property type="term" value="F:serine-type endopeptidase activity"/>
    <property type="evidence" value="ECO:0007669"/>
    <property type="project" value="UniProtKB-UniRule"/>
</dbReference>
<dbReference type="InterPro" id="IPR036852">
    <property type="entry name" value="Peptidase_S8/S53_dom_sf"/>
</dbReference>